<dbReference type="Pfam" id="PF00653">
    <property type="entry name" value="BIR"/>
    <property type="match status" value="1"/>
</dbReference>
<feature type="compositionally biased region" description="Low complexity" evidence="1">
    <location>
        <begin position="165"/>
        <end position="184"/>
    </location>
</feature>
<protein>
    <submittedName>
        <fullName evidence="2">E3 ubiquitin-protein ligase IAP-3</fullName>
    </submittedName>
</protein>
<dbReference type="SUPFAM" id="SSF57924">
    <property type="entry name" value="Inhibitor of apoptosis (IAP) repeat"/>
    <property type="match status" value="1"/>
</dbReference>
<proteinExistence type="predicted"/>
<dbReference type="SMART" id="SM00238">
    <property type="entry name" value="BIR"/>
    <property type="match status" value="1"/>
</dbReference>
<dbReference type="GO" id="GO:0043066">
    <property type="term" value="P:negative regulation of apoptotic process"/>
    <property type="evidence" value="ECO:0007669"/>
    <property type="project" value="TreeGrafter"/>
</dbReference>
<feature type="compositionally biased region" description="Basic residues" evidence="1">
    <location>
        <begin position="110"/>
        <end position="123"/>
    </location>
</feature>
<dbReference type="GO" id="GO:0051726">
    <property type="term" value="P:regulation of cell cycle"/>
    <property type="evidence" value="ECO:0007669"/>
    <property type="project" value="TreeGrafter"/>
</dbReference>
<evidence type="ECO:0000256" key="1">
    <source>
        <dbReference type="SAM" id="MobiDB-lite"/>
    </source>
</evidence>
<dbReference type="GO" id="GO:0031398">
    <property type="term" value="P:positive regulation of protein ubiquitination"/>
    <property type="evidence" value="ECO:0007669"/>
    <property type="project" value="TreeGrafter"/>
</dbReference>
<organism evidence="2 3">
    <name type="scientific">Eumeta variegata</name>
    <name type="common">Bagworm moth</name>
    <name type="synonym">Eumeta japonica</name>
    <dbReference type="NCBI Taxonomy" id="151549"/>
    <lineage>
        <taxon>Eukaryota</taxon>
        <taxon>Metazoa</taxon>
        <taxon>Ecdysozoa</taxon>
        <taxon>Arthropoda</taxon>
        <taxon>Hexapoda</taxon>
        <taxon>Insecta</taxon>
        <taxon>Pterygota</taxon>
        <taxon>Neoptera</taxon>
        <taxon>Endopterygota</taxon>
        <taxon>Lepidoptera</taxon>
        <taxon>Glossata</taxon>
        <taxon>Ditrysia</taxon>
        <taxon>Tineoidea</taxon>
        <taxon>Psychidae</taxon>
        <taxon>Oiketicinae</taxon>
        <taxon>Eumeta</taxon>
    </lineage>
</organism>
<dbReference type="AlphaFoldDB" id="A0A4C1TUV8"/>
<dbReference type="PROSITE" id="PS50143">
    <property type="entry name" value="BIR_REPEAT_2"/>
    <property type="match status" value="1"/>
</dbReference>
<reference evidence="2 3" key="1">
    <citation type="journal article" date="2019" name="Commun. Biol.">
        <title>The bagworm genome reveals a unique fibroin gene that provides high tensile strength.</title>
        <authorList>
            <person name="Kono N."/>
            <person name="Nakamura H."/>
            <person name="Ohtoshi R."/>
            <person name="Tomita M."/>
            <person name="Numata K."/>
            <person name="Arakawa K."/>
        </authorList>
    </citation>
    <scope>NUCLEOTIDE SEQUENCE [LARGE SCALE GENOMIC DNA]</scope>
</reference>
<dbReference type="Proteomes" id="UP000299102">
    <property type="component" value="Unassembled WGS sequence"/>
</dbReference>
<dbReference type="GO" id="GO:0090263">
    <property type="term" value="P:positive regulation of canonical Wnt signaling pathway"/>
    <property type="evidence" value="ECO:0007669"/>
    <property type="project" value="TreeGrafter"/>
</dbReference>
<dbReference type="GO" id="GO:0043027">
    <property type="term" value="F:cysteine-type endopeptidase inhibitor activity involved in apoptotic process"/>
    <property type="evidence" value="ECO:0007669"/>
    <property type="project" value="TreeGrafter"/>
</dbReference>
<feature type="compositionally biased region" description="Low complexity" evidence="1">
    <location>
        <begin position="133"/>
        <end position="145"/>
    </location>
</feature>
<dbReference type="PANTHER" id="PTHR10044">
    <property type="entry name" value="INHIBITOR OF APOPTOSIS"/>
    <property type="match status" value="1"/>
</dbReference>
<dbReference type="OrthoDB" id="5855668at2759"/>
<gene>
    <name evidence="2" type="primary">IAP3</name>
    <name evidence="2" type="ORF">EVAR_8668_1</name>
</gene>
<feature type="region of interest" description="Disordered" evidence="1">
    <location>
        <begin position="62"/>
        <end position="225"/>
    </location>
</feature>
<evidence type="ECO:0000313" key="2">
    <source>
        <dbReference type="EMBL" id="GBP17678.1"/>
    </source>
</evidence>
<accession>A0A4C1TUV8</accession>
<dbReference type="InterPro" id="IPR050784">
    <property type="entry name" value="IAP"/>
</dbReference>
<evidence type="ECO:0000313" key="3">
    <source>
        <dbReference type="Proteomes" id="UP000299102"/>
    </source>
</evidence>
<dbReference type="GO" id="GO:0005634">
    <property type="term" value="C:nucleus"/>
    <property type="evidence" value="ECO:0007669"/>
    <property type="project" value="TreeGrafter"/>
</dbReference>
<feature type="compositionally biased region" description="Gly residues" evidence="1">
    <location>
        <begin position="146"/>
        <end position="164"/>
    </location>
</feature>
<dbReference type="GO" id="GO:0005737">
    <property type="term" value="C:cytoplasm"/>
    <property type="evidence" value="ECO:0007669"/>
    <property type="project" value="TreeGrafter"/>
</dbReference>
<dbReference type="GO" id="GO:0061630">
    <property type="term" value="F:ubiquitin protein ligase activity"/>
    <property type="evidence" value="ECO:0007669"/>
    <property type="project" value="TreeGrafter"/>
</dbReference>
<name>A0A4C1TUV8_EUMVA</name>
<keyword evidence="3" id="KW-1185">Reference proteome</keyword>
<dbReference type="InterPro" id="IPR001370">
    <property type="entry name" value="BIR_rpt"/>
</dbReference>
<dbReference type="CDD" id="cd00022">
    <property type="entry name" value="BIR"/>
    <property type="match status" value="1"/>
</dbReference>
<dbReference type="PANTHER" id="PTHR10044:SF174">
    <property type="entry name" value="DEATH-ASSOCIATED INHIBITOR OF APOPTOSIS 1"/>
    <property type="match status" value="1"/>
</dbReference>
<dbReference type="Gene3D" id="1.10.1170.10">
    <property type="entry name" value="Inhibitor Of Apoptosis Protein (2mihbC-IAP-1), Chain A"/>
    <property type="match status" value="1"/>
</dbReference>
<feature type="compositionally biased region" description="Low complexity" evidence="1">
    <location>
        <begin position="198"/>
        <end position="211"/>
    </location>
</feature>
<comment type="caution">
    <text evidence="2">The sequence shown here is derived from an EMBL/GenBank/DDBJ whole genome shotgun (WGS) entry which is preliminary data.</text>
</comment>
<dbReference type="EMBL" id="BGZK01000089">
    <property type="protein sequence ID" value="GBP17678.1"/>
    <property type="molecule type" value="Genomic_DNA"/>
</dbReference>
<sequence>MQPHLPSYHFKEWPKSLPVKPEDLADAGFFYTGRSDKTLCFYCGGGLRDWKIMTIRGRNMPEPELQFHPHRHAPPKHLPAARPGPSTERRRPPGPGPTQRQRLPPPPAARHTRAPRGPARRRSPTLPDRHGSAPEARAGAAPTGTGAPGGPPAHGGGPGPGAAPGPGRAPGAAAAARGPGTVAASPSRGSVSPRTDGRAPAAAPLRPGPGRRAPDRDGSARLRRRPWGPGTVYVWRNKTRFFDRGKRLPNDSRLYCYTHKAQNALAKQFHVVWSNKGLMGTGDPKGSSAVRTHSQTTRRGFYVAGWTNVHWKAVDVEDESVFL</sequence>
<dbReference type="STRING" id="151549.A0A4C1TUV8"/>